<protein>
    <submittedName>
        <fullName evidence="1">Uncharacterized protein</fullName>
    </submittedName>
</protein>
<evidence type="ECO:0000313" key="2">
    <source>
        <dbReference type="Proteomes" id="UP000078103"/>
    </source>
</evidence>
<name>A0A1A9RTH6_EIKCO</name>
<dbReference type="Proteomes" id="UP000078103">
    <property type="component" value="Unassembled WGS sequence"/>
</dbReference>
<sequence length="168" mass="19306">MPRFIFSMLCILLMQQAYPEVVLYNRYMPLLISICGRNIDGTEPIENQQAALQQFSRSSLLLLKNEAPPSAAGRQKLLPVMPEEQLNQRYPSCSAYLQARYRNLADAAAQNKQGGNGQRDILTYFMLSVYHWRDSQTKAMNPAFKAIMDDVLKDNRPLRDYILQELES</sequence>
<accession>A0A1A9RTH6</accession>
<gene>
    <name evidence="1" type="ORF">A7P89_02290</name>
</gene>
<dbReference type="EMBL" id="LXSH01000010">
    <property type="protein sequence ID" value="OAM24102.1"/>
    <property type="molecule type" value="Genomic_DNA"/>
</dbReference>
<proteinExistence type="predicted"/>
<evidence type="ECO:0000313" key="1">
    <source>
        <dbReference type="EMBL" id="OAM24102.1"/>
    </source>
</evidence>
<dbReference type="AlphaFoldDB" id="A0A1A9RTH6"/>
<comment type="caution">
    <text evidence="1">The sequence shown here is derived from an EMBL/GenBank/DDBJ whole genome shotgun (WGS) entry which is preliminary data.</text>
</comment>
<reference evidence="2" key="1">
    <citation type="submission" date="2016-05" db="EMBL/GenBank/DDBJ databases">
        <title>Draft genome of Corynebacterium afermentans subsp. afermentans LCDC 88199T.</title>
        <authorList>
            <person name="Bernier A.-M."/>
            <person name="Bernard K."/>
        </authorList>
    </citation>
    <scope>NUCLEOTIDE SEQUENCE [LARGE SCALE GENOMIC DNA]</scope>
    <source>
        <strain evidence="2">NML120819</strain>
    </source>
</reference>
<dbReference type="RefSeq" id="WP_064105209.1">
    <property type="nucleotide sequence ID" value="NZ_LXSH01000010.1"/>
</dbReference>
<organism evidence="1 2">
    <name type="scientific">Eikenella corrodens</name>
    <dbReference type="NCBI Taxonomy" id="539"/>
    <lineage>
        <taxon>Bacteria</taxon>
        <taxon>Pseudomonadati</taxon>
        <taxon>Pseudomonadota</taxon>
        <taxon>Betaproteobacteria</taxon>
        <taxon>Neisseriales</taxon>
        <taxon>Neisseriaceae</taxon>
        <taxon>Eikenella</taxon>
    </lineage>
</organism>